<reference evidence="4" key="1">
    <citation type="submission" date="2020-11" db="EMBL/GenBank/DDBJ databases">
        <authorList>
            <person name="Tran Van P."/>
        </authorList>
    </citation>
    <scope>NUCLEOTIDE SEQUENCE</scope>
</reference>
<accession>A0A7R9M811</accession>
<name>A0A7R9M811_9ACAR</name>
<dbReference type="EMBL" id="OC923684">
    <property type="protein sequence ID" value="CAD7655013.1"/>
    <property type="molecule type" value="Genomic_DNA"/>
</dbReference>
<evidence type="ECO:0000256" key="3">
    <source>
        <dbReference type="SAM" id="SignalP"/>
    </source>
</evidence>
<keyword evidence="5" id="KW-1185">Reference proteome</keyword>
<dbReference type="PANTHER" id="PTHR10858:SF23">
    <property type="entry name" value="DEOXYRIBONUCLEASE II"/>
    <property type="match status" value="1"/>
</dbReference>
<dbReference type="EMBL" id="CAJPVJ010008859">
    <property type="protein sequence ID" value="CAG2172200.1"/>
    <property type="molecule type" value="Genomic_DNA"/>
</dbReference>
<feature type="chain" id="PRO_5036211427" evidence="3">
    <location>
        <begin position="20"/>
        <end position="315"/>
    </location>
</feature>
<sequence>MLLLPGFVLLVLTFVVTSGYQTGKTSHESDERPVDRCHQQIADCMNKAWPDFFTKVLKGWKDAHKIQSKKKHQRVSNETAHKIKILALELWMTKYVGRCIGETSECNGKAIVHCMAVQLTPLFDNTPLNLVSFHNTYASHASMVTGSISSCPLFTEDERNSPVDWYVVYKLPIVANQTDPLRTGLNYAYMTSNSQTGWILSSLNISDQESLFGQTLNQLNKTKLDPNVTYIYYNDQPPTNDSESTGAHAKGVIATDTAHGFWLMHTVPKFPPVQPGHPYVYPSNGAKYGQTALCISVNITQLDAIFTQMLVMQPK</sequence>
<dbReference type="GO" id="GO:0004531">
    <property type="term" value="F:deoxyribonuclease II activity"/>
    <property type="evidence" value="ECO:0007669"/>
    <property type="project" value="InterPro"/>
</dbReference>
<comment type="similarity">
    <text evidence="1">Belongs to the DNase II family.</text>
</comment>
<dbReference type="AlphaFoldDB" id="A0A7R9M811"/>
<proteinExistence type="inferred from homology"/>
<keyword evidence="2" id="KW-0378">Hydrolase</keyword>
<evidence type="ECO:0000313" key="5">
    <source>
        <dbReference type="Proteomes" id="UP000728032"/>
    </source>
</evidence>
<dbReference type="InterPro" id="IPR004947">
    <property type="entry name" value="DNase_II"/>
</dbReference>
<dbReference type="Proteomes" id="UP000728032">
    <property type="component" value="Unassembled WGS sequence"/>
</dbReference>
<dbReference type="CDD" id="cd09120">
    <property type="entry name" value="PLDc_DNaseII_1"/>
    <property type="match status" value="1"/>
</dbReference>
<evidence type="ECO:0000313" key="4">
    <source>
        <dbReference type="EMBL" id="CAD7655013.1"/>
    </source>
</evidence>
<dbReference type="OrthoDB" id="10261598at2759"/>
<feature type="signal peptide" evidence="3">
    <location>
        <begin position="1"/>
        <end position="19"/>
    </location>
</feature>
<keyword evidence="3" id="KW-0732">Signal</keyword>
<dbReference type="Pfam" id="PF03265">
    <property type="entry name" value="DNase_II"/>
    <property type="match status" value="1"/>
</dbReference>
<evidence type="ECO:0000256" key="2">
    <source>
        <dbReference type="ARBA" id="ARBA00022801"/>
    </source>
</evidence>
<gene>
    <name evidence="4" type="ORF">ONB1V03_LOCUS11658</name>
</gene>
<protein>
    <submittedName>
        <fullName evidence="4">Uncharacterized protein</fullName>
    </submittedName>
</protein>
<dbReference type="GO" id="GO:0006309">
    <property type="term" value="P:apoptotic DNA fragmentation"/>
    <property type="evidence" value="ECO:0007669"/>
    <property type="project" value="TreeGrafter"/>
</dbReference>
<dbReference type="PANTHER" id="PTHR10858">
    <property type="entry name" value="DEOXYRIBONUCLEASE II"/>
    <property type="match status" value="1"/>
</dbReference>
<organism evidence="4">
    <name type="scientific">Oppiella nova</name>
    <dbReference type="NCBI Taxonomy" id="334625"/>
    <lineage>
        <taxon>Eukaryota</taxon>
        <taxon>Metazoa</taxon>
        <taxon>Ecdysozoa</taxon>
        <taxon>Arthropoda</taxon>
        <taxon>Chelicerata</taxon>
        <taxon>Arachnida</taxon>
        <taxon>Acari</taxon>
        <taxon>Acariformes</taxon>
        <taxon>Sarcoptiformes</taxon>
        <taxon>Oribatida</taxon>
        <taxon>Brachypylina</taxon>
        <taxon>Oppioidea</taxon>
        <taxon>Oppiidae</taxon>
        <taxon>Oppiella</taxon>
    </lineage>
</organism>
<evidence type="ECO:0000256" key="1">
    <source>
        <dbReference type="ARBA" id="ARBA00007527"/>
    </source>
</evidence>